<feature type="compositionally biased region" description="Polar residues" evidence="2">
    <location>
        <begin position="558"/>
        <end position="580"/>
    </location>
</feature>
<sequence length="590" mass="65057">MAIPGARMVDVPPALPPPRYIHDLDDGVDIAWNYQNEVHGHSRLAPIKAGSSLFGRAQLPGDEDEDIDMDMDTDDNVQSPLTWQRTGGSVPSLRRRPPSSSGINQSEKPLAQQNQNQAINAYDKHLLLRIGKSHSPGHSKSNSGDHPSKLSLQTRGPNFQRRSSHESDPWDKYMTSPTSAVSSATRFSWREYSMDPRSPASESTSYGLDSDLFGRDMSTRPRVGSTHGLGDNRARSERGSYDSAYSAGAHSFIEEQPQPALYHGVKRRALSPPRETCHDQRPEPLKRLQSRSDLQTAAANQQQKPESLSSTASSNRAFSYASSNMLSSTSSMTSTSSLDAPLSREPSRQIFASPTSANSTSGVAILPLRRAPESANKIAAQGDPPVALSRIGNHWICSCCPKKPRKFDTEEQLRSHENEKQYTCAYCNNRFKNKNEAERHQNSLHLRKQSWSCAAISTCQAAFHPAALSNPRNLATDSCGFCGQEFSSQPPNWEERIEHLTNVHKFGECNATKKFYRADHFRQHLKHSHAGKSGKWTNILENNCQREEALPEPAGLSPTASEHSQSGRPANPTDAATSGVGTIDEVHEES</sequence>
<dbReference type="InterPro" id="IPR057026">
    <property type="entry name" value="Znf-C2H2_ascomycetes"/>
</dbReference>
<feature type="domain" description="C2H2-type" evidence="3">
    <location>
        <begin position="422"/>
        <end position="450"/>
    </location>
</feature>
<evidence type="ECO:0000256" key="2">
    <source>
        <dbReference type="SAM" id="MobiDB-lite"/>
    </source>
</evidence>
<feature type="compositionally biased region" description="Basic and acidic residues" evidence="2">
    <location>
        <begin position="230"/>
        <end position="240"/>
    </location>
</feature>
<dbReference type="PROSITE" id="PS00028">
    <property type="entry name" value="ZINC_FINGER_C2H2_1"/>
    <property type="match status" value="1"/>
</dbReference>
<keyword evidence="1" id="KW-0479">Metal-binding</keyword>
<feature type="region of interest" description="Disordered" evidence="2">
    <location>
        <begin position="131"/>
        <end position="177"/>
    </location>
</feature>
<dbReference type="AlphaFoldDB" id="A0AAN8F0S5"/>
<feature type="region of interest" description="Disordered" evidence="2">
    <location>
        <begin position="548"/>
        <end position="590"/>
    </location>
</feature>
<evidence type="ECO:0000313" key="4">
    <source>
        <dbReference type="EMBL" id="KAK5949376.1"/>
    </source>
</evidence>
<feature type="region of interest" description="Disordered" evidence="2">
    <location>
        <begin position="55"/>
        <end position="112"/>
    </location>
</feature>
<protein>
    <recommendedName>
        <fullName evidence="3">C2H2-type domain-containing protein</fullName>
    </recommendedName>
</protein>
<reference evidence="4 5" key="1">
    <citation type="submission" date="2022-12" db="EMBL/GenBank/DDBJ databases">
        <title>Genomic features and morphological characterization of a novel Knufia sp. strain isolated from spacecraft assembly facility.</title>
        <authorList>
            <person name="Teixeira M."/>
            <person name="Chander A.M."/>
            <person name="Stajich J.E."/>
            <person name="Venkateswaran K."/>
        </authorList>
    </citation>
    <scope>NUCLEOTIDE SEQUENCE [LARGE SCALE GENOMIC DNA]</scope>
    <source>
        <strain evidence="4 5">FJI-L2-BK-P2</strain>
    </source>
</reference>
<feature type="compositionally biased region" description="Polar residues" evidence="2">
    <location>
        <begin position="76"/>
        <end position="86"/>
    </location>
</feature>
<feature type="compositionally biased region" description="Low complexity" evidence="2">
    <location>
        <begin position="326"/>
        <end position="338"/>
    </location>
</feature>
<dbReference type="PROSITE" id="PS50157">
    <property type="entry name" value="ZINC_FINGER_C2H2_2"/>
    <property type="match status" value="1"/>
</dbReference>
<proteinExistence type="predicted"/>
<keyword evidence="5" id="KW-1185">Reference proteome</keyword>
<feature type="compositionally biased region" description="Polar residues" evidence="2">
    <location>
        <begin position="138"/>
        <end position="161"/>
    </location>
</feature>
<feature type="region of interest" description="Disordered" evidence="2">
    <location>
        <begin position="194"/>
        <end position="242"/>
    </location>
</feature>
<dbReference type="EMBL" id="JAKLMC020000036">
    <property type="protein sequence ID" value="KAK5949376.1"/>
    <property type="molecule type" value="Genomic_DNA"/>
</dbReference>
<dbReference type="Proteomes" id="UP001316803">
    <property type="component" value="Unassembled WGS sequence"/>
</dbReference>
<evidence type="ECO:0000256" key="1">
    <source>
        <dbReference type="PROSITE-ProRule" id="PRU00042"/>
    </source>
</evidence>
<name>A0AAN8F0S5_9EURO</name>
<feature type="compositionally biased region" description="Acidic residues" evidence="2">
    <location>
        <begin position="61"/>
        <end position="75"/>
    </location>
</feature>
<dbReference type="SUPFAM" id="SSF57667">
    <property type="entry name" value="beta-beta-alpha zinc fingers"/>
    <property type="match status" value="1"/>
</dbReference>
<dbReference type="InterPro" id="IPR013087">
    <property type="entry name" value="Znf_C2H2_type"/>
</dbReference>
<gene>
    <name evidence="4" type="ORF">OHC33_009549</name>
</gene>
<dbReference type="InterPro" id="IPR036236">
    <property type="entry name" value="Znf_C2H2_sf"/>
</dbReference>
<dbReference type="GO" id="GO:0008270">
    <property type="term" value="F:zinc ion binding"/>
    <property type="evidence" value="ECO:0007669"/>
    <property type="project" value="UniProtKB-KW"/>
</dbReference>
<accession>A0AAN8F0S5</accession>
<feature type="compositionally biased region" description="Low complexity" evidence="2">
    <location>
        <begin position="87"/>
        <end position="102"/>
    </location>
</feature>
<dbReference type="Pfam" id="PF24537">
    <property type="entry name" value="zf-C2H2_fungi"/>
    <property type="match status" value="1"/>
</dbReference>
<dbReference type="Gene3D" id="3.30.160.60">
    <property type="entry name" value="Classic Zinc Finger"/>
    <property type="match status" value="1"/>
</dbReference>
<organism evidence="4 5">
    <name type="scientific">Knufia fluminis</name>
    <dbReference type="NCBI Taxonomy" id="191047"/>
    <lineage>
        <taxon>Eukaryota</taxon>
        <taxon>Fungi</taxon>
        <taxon>Dikarya</taxon>
        <taxon>Ascomycota</taxon>
        <taxon>Pezizomycotina</taxon>
        <taxon>Eurotiomycetes</taxon>
        <taxon>Chaetothyriomycetidae</taxon>
        <taxon>Chaetothyriales</taxon>
        <taxon>Trichomeriaceae</taxon>
        <taxon>Knufia</taxon>
    </lineage>
</organism>
<evidence type="ECO:0000259" key="3">
    <source>
        <dbReference type="PROSITE" id="PS50157"/>
    </source>
</evidence>
<feature type="region of interest" description="Disordered" evidence="2">
    <location>
        <begin position="291"/>
        <end position="313"/>
    </location>
</feature>
<keyword evidence="1" id="KW-0863">Zinc-finger</keyword>
<feature type="region of interest" description="Disordered" evidence="2">
    <location>
        <begin position="326"/>
        <end position="345"/>
    </location>
</feature>
<evidence type="ECO:0000313" key="5">
    <source>
        <dbReference type="Proteomes" id="UP001316803"/>
    </source>
</evidence>
<comment type="caution">
    <text evidence="4">The sequence shown here is derived from an EMBL/GenBank/DDBJ whole genome shotgun (WGS) entry which is preliminary data.</text>
</comment>
<keyword evidence="1" id="KW-0862">Zinc</keyword>